<evidence type="ECO:0000256" key="5">
    <source>
        <dbReference type="ARBA" id="ARBA00022490"/>
    </source>
</evidence>
<dbReference type="AlphaFoldDB" id="A4S1Z5"/>
<dbReference type="eggNOG" id="KOG0544">
    <property type="taxonomic scope" value="Eukaryota"/>
</dbReference>
<comment type="subcellular location">
    <subcellularLocation>
        <location evidence="2">Cytoplasm</location>
    </subcellularLocation>
</comment>
<evidence type="ECO:0000256" key="10">
    <source>
        <dbReference type="SAM" id="MobiDB-lite"/>
    </source>
</evidence>
<dbReference type="PANTHER" id="PTHR47861">
    <property type="entry name" value="FKBP-TYPE PEPTIDYL-PROLYL CIS-TRANS ISOMERASE SLYD"/>
    <property type="match status" value="1"/>
</dbReference>
<evidence type="ECO:0000313" key="13">
    <source>
        <dbReference type="Proteomes" id="UP000001568"/>
    </source>
</evidence>
<evidence type="ECO:0000256" key="1">
    <source>
        <dbReference type="ARBA" id="ARBA00000971"/>
    </source>
</evidence>
<evidence type="ECO:0000256" key="3">
    <source>
        <dbReference type="ARBA" id="ARBA00006577"/>
    </source>
</evidence>
<evidence type="ECO:0000256" key="4">
    <source>
        <dbReference type="ARBA" id="ARBA00013194"/>
    </source>
</evidence>
<dbReference type="OrthoDB" id="77405at2759"/>
<feature type="compositionally biased region" description="Low complexity" evidence="10">
    <location>
        <begin position="1"/>
        <end position="17"/>
    </location>
</feature>
<accession>A4S1Z5</accession>
<gene>
    <name evidence="12" type="ORF">OSTLU_42728</name>
</gene>
<comment type="similarity">
    <text evidence="3">Belongs to the FKBP-type PPIase family.</text>
</comment>
<dbReference type="KEGG" id="olu:OSTLU_42728"/>
<dbReference type="HOGENOM" id="CLU_098197_2_0_1"/>
<dbReference type="InterPro" id="IPR046357">
    <property type="entry name" value="PPIase_dom_sf"/>
</dbReference>
<dbReference type="OMA" id="HSHEGGC"/>
<dbReference type="EC" id="5.2.1.8" evidence="4 9"/>
<dbReference type="SUPFAM" id="SSF54534">
    <property type="entry name" value="FKBP-like"/>
    <property type="match status" value="1"/>
</dbReference>
<dbReference type="PANTHER" id="PTHR47861:SF3">
    <property type="entry name" value="FKBP-TYPE PEPTIDYL-PROLYL CIS-TRANS ISOMERASE SLYD"/>
    <property type="match status" value="1"/>
</dbReference>
<feature type="region of interest" description="Disordered" evidence="10">
    <location>
        <begin position="1"/>
        <end position="22"/>
    </location>
</feature>
<sequence length="180" mass="19242">MHAVRAYARPASASRRPTLGRQSIAAPRRGFTVSARASDKTVEKGDAVAIHYVGTLEDGTTFDSSRERNEPIKFTVGSGMMIPGFDKGVLGLAVGQSKTIKCAPADAYGEVRPENILRVPKKDVVDAVGEDFVKVGEKLMVGQGMPAEIIEVTDSEVALDANHPLAGKTLNFDIELMSLD</sequence>
<feature type="domain" description="PPIase FKBP-type" evidence="11">
    <location>
        <begin position="45"/>
        <end position="120"/>
    </location>
</feature>
<evidence type="ECO:0000259" key="11">
    <source>
        <dbReference type="PROSITE" id="PS50059"/>
    </source>
</evidence>
<reference evidence="12 13" key="1">
    <citation type="journal article" date="2007" name="Proc. Natl. Acad. Sci. U.S.A.">
        <title>The tiny eukaryote Ostreococcus provides genomic insights into the paradox of plankton speciation.</title>
        <authorList>
            <person name="Palenik B."/>
            <person name="Grimwood J."/>
            <person name="Aerts A."/>
            <person name="Rouze P."/>
            <person name="Salamov A."/>
            <person name="Putnam N."/>
            <person name="Dupont C."/>
            <person name="Jorgensen R."/>
            <person name="Derelle E."/>
            <person name="Rombauts S."/>
            <person name="Zhou K."/>
            <person name="Otillar R."/>
            <person name="Merchant S.S."/>
            <person name="Podell S."/>
            <person name="Gaasterland T."/>
            <person name="Napoli C."/>
            <person name="Gendler K."/>
            <person name="Manuell A."/>
            <person name="Tai V."/>
            <person name="Vallon O."/>
            <person name="Piganeau G."/>
            <person name="Jancek S."/>
            <person name="Heijde M."/>
            <person name="Jabbari K."/>
            <person name="Bowler C."/>
            <person name="Lohr M."/>
            <person name="Robbens S."/>
            <person name="Werner G."/>
            <person name="Dubchak I."/>
            <person name="Pazour G.J."/>
            <person name="Ren Q."/>
            <person name="Paulsen I."/>
            <person name="Delwiche C."/>
            <person name="Schmutz J."/>
            <person name="Rokhsar D."/>
            <person name="Van de Peer Y."/>
            <person name="Moreau H."/>
            <person name="Grigoriev I.V."/>
        </authorList>
    </citation>
    <scope>NUCLEOTIDE SEQUENCE [LARGE SCALE GENOMIC DNA]</scope>
    <source>
        <strain evidence="12 13">CCE9901</strain>
    </source>
</reference>
<keyword evidence="5" id="KW-0963">Cytoplasm</keyword>
<evidence type="ECO:0000256" key="8">
    <source>
        <dbReference type="ARBA" id="ARBA00023235"/>
    </source>
</evidence>
<proteinExistence type="inferred from homology"/>
<dbReference type="Proteomes" id="UP000001568">
    <property type="component" value="Chromosome 8"/>
</dbReference>
<comment type="catalytic activity">
    <reaction evidence="1 9">
        <text>[protein]-peptidylproline (omega=180) = [protein]-peptidylproline (omega=0)</text>
        <dbReference type="Rhea" id="RHEA:16237"/>
        <dbReference type="Rhea" id="RHEA-COMP:10747"/>
        <dbReference type="Rhea" id="RHEA-COMP:10748"/>
        <dbReference type="ChEBI" id="CHEBI:83833"/>
        <dbReference type="ChEBI" id="CHEBI:83834"/>
        <dbReference type="EC" id="5.2.1.8"/>
    </reaction>
</comment>
<dbReference type="GO" id="GO:0003755">
    <property type="term" value="F:peptidyl-prolyl cis-trans isomerase activity"/>
    <property type="evidence" value="ECO:0007669"/>
    <property type="project" value="UniProtKB-KW"/>
</dbReference>
<dbReference type="GeneID" id="5003150"/>
<dbReference type="RefSeq" id="XP_001419235.1">
    <property type="nucleotide sequence ID" value="XM_001419198.1"/>
</dbReference>
<dbReference type="InterPro" id="IPR001179">
    <property type="entry name" value="PPIase_FKBP_dom"/>
</dbReference>
<organism evidence="12 13">
    <name type="scientific">Ostreococcus lucimarinus (strain CCE9901)</name>
    <dbReference type="NCBI Taxonomy" id="436017"/>
    <lineage>
        <taxon>Eukaryota</taxon>
        <taxon>Viridiplantae</taxon>
        <taxon>Chlorophyta</taxon>
        <taxon>Mamiellophyceae</taxon>
        <taxon>Mamiellales</taxon>
        <taxon>Bathycoccaceae</taxon>
        <taxon>Ostreococcus</taxon>
    </lineage>
</organism>
<dbReference type="STRING" id="436017.A4S1Z5"/>
<evidence type="ECO:0000256" key="9">
    <source>
        <dbReference type="PROSITE-ProRule" id="PRU00277"/>
    </source>
</evidence>
<protein>
    <recommendedName>
        <fullName evidence="4 9">peptidylprolyl isomerase</fullName>
        <ecNumber evidence="4 9">5.2.1.8</ecNumber>
    </recommendedName>
</protein>
<keyword evidence="7" id="KW-0143">Chaperone</keyword>
<evidence type="ECO:0000256" key="6">
    <source>
        <dbReference type="ARBA" id="ARBA00023110"/>
    </source>
</evidence>
<keyword evidence="13" id="KW-1185">Reference proteome</keyword>
<dbReference type="EMBL" id="CP000588">
    <property type="protein sequence ID" value="ABO97528.1"/>
    <property type="molecule type" value="Genomic_DNA"/>
</dbReference>
<dbReference type="Gramene" id="ABO97528">
    <property type="protein sequence ID" value="ABO97528"/>
    <property type="gene ID" value="OSTLU_42728"/>
</dbReference>
<evidence type="ECO:0000256" key="7">
    <source>
        <dbReference type="ARBA" id="ARBA00023186"/>
    </source>
</evidence>
<dbReference type="Pfam" id="PF00254">
    <property type="entry name" value="FKBP_C"/>
    <property type="match status" value="1"/>
</dbReference>
<dbReference type="Gene3D" id="3.10.50.40">
    <property type="match status" value="1"/>
</dbReference>
<keyword evidence="8 9" id="KW-0413">Isomerase</keyword>
<evidence type="ECO:0000313" key="12">
    <source>
        <dbReference type="EMBL" id="ABO97528.1"/>
    </source>
</evidence>
<keyword evidence="6 9" id="KW-0697">Rotamase</keyword>
<dbReference type="GO" id="GO:0042026">
    <property type="term" value="P:protein refolding"/>
    <property type="evidence" value="ECO:0007669"/>
    <property type="project" value="UniProtKB-ARBA"/>
</dbReference>
<feature type="non-terminal residue" evidence="12">
    <location>
        <position position="180"/>
    </location>
</feature>
<evidence type="ECO:0000256" key="2">
    <source>
        <dbReference type="ARBA" id="ARBA00004496"/>
    </source>
</evidence>
<dbReference type="GO" id="GO:0005737">
    <property type="term" value="C:cytoplasm"/>
    <property type="evidence" value="ECO:0007669"/>
    <property type="project" value="UniProtKB-SubCell"/>
</dbReference>
<name>A4S1Z5_OSTLU</name>
<dbReference type="PROSITE" id="PS50059">
    <property type="entry name" value="FKBP_PPIASE"/>
    <property type="match status" value="1"/>
</dbReference>